<dbReference type="AlphaFoldDB" id="A0A0W8G0Q7"/>
<comment type="caution">
    <text evidence="1">The sequence shown here is derived from an EMBL/GenBank/DDBJ whole genome shotgun (WGS) entry which is preliminary data.</text>
</comment>
<dbReference type="InterPro" id="IPR011990">
    <property type="entry name" value="TPR-like_helical_dom_sf"/>
</dbReference>
<proteinExistence type="predicted"/>
<evidence type="ECO:0000313" key="1">
    <source>
        <dbReference type="EMBL" id="KUG26694.1"/>
    </source>
</evidence>
<dbReference type="Gene3D" id="1.25.40.10">
    <property type="entry name" value="Tetratricopeptide repeat domain"/>
    <property type="match status" value="1"/>
</dbReference>
<gene>
    <name evidence="1" type="ORF">ASZ90_003467</name>
</gene>
<organism evidence="1">
    <name type="scientific">hydrocarbon metagenome</name>
    <dbReference type="NCBI Taxonomy" id="938273"/>
    <lineage>
        <taxon>unclassified sequences</taxon>
        <taxon>metagenomes</taxon>
        <taxon>ecological metagenomes</taxon>
    </lineage>
</organism>
<reference evidence="1" key="1">
    <citation type="journal article" date="2015" name="Proc. Natl. Acad. Sci. U.S.A.">
        <title>Networks of energetic and metabolic interactions define dynamics in microbial communities.</title>
        <authorList>
            <person name="Embree M."/>
            <person name="Liu J.K."/>
            <person name="Al-Bassam M.M."/>
            <person name="Zengler K."/>
        </authorList>
    </citation>
    <scope>NUCLEOTIDE SEQUENCE</scope>
</reference>
<accession>A0A0W8G0Q7</accession>
<dbReference type="SUPFAM" id="SSF48452">
    <property type="entry name" value="TPR-like"/>
    <property type="match status" value="1"/>
</dbReference>
<dbReference type="EMBL" id="LNQE01000421">
    <property type="protein sequence ID" value="KUG26694.1"/>
    <property type="molecule type" value="Genomic_DNA"/>
</dbReference>
<dbReference type="InterPro" id="IPR019734">
    <property type="entry name" value="TPR_rpt"/>
</dbReference>
<dbReference type="PROSITE" id="PS50005">
    <property type="entry name" value="TPR"/>
    <property type="match status" value="1"/>
</dbReference>
<protein>
    <submittedName>
        <fullName evidence="1">Uncharacterized protein</fullName>
    </submittedName>
</protein>
<sequence length="134" mass="15697">MAEITIKRWKKLGEDLILNYIDGIAKTEFYRPKNIGYPDEFKKLIVDESGDRFKMKKLSVEVEEEYRAAFQKAEKLLHDKKYSEAKKAFEKVLEFKPADETAKKKISLIDEALAKIEEIHNEKFNSNKSDLISH</sequence>
<name>A0A0W8G0Q7_9ZZZZ</name>